<evidence type="ECO:0000313" key="3">
    <source>
        <dbReference type="Proteomes" id="UP000823636"/>
    </source>
</evidence>
<dbReference type="Proteomes" id="UP000823636">
    <property type="component" value="Unassembled WGS sequence"/>
</dbReference>
<protein>
    <submittedName>
        <fullName evidence="2">DUF4294 domain-containing protein</fullName>
    </submittedName>
</protein>
<feature type="signal peptide" evidence="1">
    <location>
        <begin position="1"/>
        <end position="20"/>
    </location>
</feature>
<reference evidence="2" key="1">
    <citation type="submission" date="2020-10" db="EMBL/GenBank/DDBJ databases">
        <authorList>
            <person name="Gilroy R."/>
        </authorList>
    </citation>
    <scope>NUCLEOTIDE SEQUENCE</scope>
    <source>
        <strain evidence="2">G3-4614</strain>
    </source>
</reference>
<comment type="caution">
    <text evidence="2">The sequence shown here is derived from an EMBL/GenBank/DDBJ whole genome shotgun (WGS) entry which is preliminary data.</text>
</comment>
<dbReference type="EMBL" id="JADIMW010000084">
    <property type="protein sequence ID" value="MBO8438901.1"/>
    <property type="molecule type" value="Genomic_DNA"/>
</dbReference>
<accession>A0A9D9E671</accession>
<feature type="chain" id="PRO_5039413382" evidence="1">
    <location>
        <begin position="21"/>
        <end position="206"/>
    </location>
</feature>
<sequence length="206" mass="24146">MKKWIASILLIITAAGTAKGADGDANPYLDKTSIFSQPYLAVIETGDTVIMINMRNIYCMPPYKFKNKRDEKFYWKTVRDVKRTLPYAKMVRAAIIETYEYIQTIPEEKREAHLKQMEKDIFNEYRPVLKDFTYSQAKMLILLIDRECNQTSFNILKSFLGGFRARFWQMFGGMFGLSLKKDYEPEKNERDKIIERVCILVESGML</sequence>
<keyword evidence="1" id="KW-0732">Signal</keyword>
<organism evidence="2 3">
    <name type="scientific">Candidatus Caccoplasma merdipullorum</name>
    <dbReference type="NCBI Taxonomy" id="2840718"/>
    <lineage>
        <taxon>Bacteria</taxon>
        <taxon>Pseudomonadati</taxon>
        <taxon>Bacteroidota</taxon>
        <taxon>Bacteroidia</taxon>
        <taxon>Bacteroidales</taxon>
        <taxon>Bacteroidaceae</taxon>
        <taxon>Bacteroidaceae incertae sedis</taxon>
        <taxon>Candidatus Caccoplasma</taxon>
    </lineage>
</organism>
<name>A0A9D9E671_9BACT</name>
<evidence type="ECO:0000256" key="1">
    <source>
        <dbReference type="SAM" id="SignalP"/>
    </source>
</evidence>
<gene>
    <name evidence="2" type="ORF">IAC54_08425</name>
</gene>
<evidence type="ECO:0000313" key="2">
    <source>
        <dbReference type="EMBL" id="MBO8438901.1"/>
    </source>
</evidence>
<dbReference type="InterPro" id="IPR025636">
    <property type="entry name" value="DUF4294"/>
</dbReference>
<dbReference type="Pfam" id="PF14127">
    <property type="entry name" value="DUF4294"/>
    <property type="match status" value="1"/>
</dbReference>
<proteinExistence type="predicted"/>
<dbReference type="AlphaFoldDB" id="A0A9D9E671"/>
<reference evidence="2" key="2">
    <citation type="journal article" date="2021" name="PeerJ">
        <title>Extensive microbial diversity within the chicken gut microbiome revealed by metagenomics and culture.</title>
        <authorList>
            <person name="Gilroy R."/>
            <person name="Ravi A."/>
            <person name="Getino M."/>
            <person name="Pursley I."/>
            <person name="Horton D.L."/>
            <person name="Alikhan N.F."/>
            <person name="Baker D."/>
            <person name="Gharbi K."/>
            <person name="Hall N."/>
            <person name="Watson M."/>
            <person name="Adriaenssens E.M."/>
            <person name="Foster-Nyarko E."/>
            <person name="Jarju S."/>
            <person name="Secka A."/>
            <person name="Antonio M."/>
            <person name="Oren A."/>
            <person name="Chaudhuri R.R."/>
            <person name="La Ragione R."/>
            <person name="Hildebrand F."/>
            <person name="Pallen M.J."/>
        </authorList>
    </citation>
    <scope>NUCLEOTIDE SEQUENCE</scope>
    <source>
        <strain evidence="2">G3-4614</strain>
    </source>
</reference>